<organism evidence="2 3">
    <name type="scientific">Nocardioides endophyticus</name>
    <dbReference type="NCBI Taxonomy" id="1353775"/>
    <lineage>
        <taxon>Bacteria</taxon>
        <taxon>Bacillati</taxon>
        <taxon>Actinomycetota</taxon>
        <taxon>Actinomycetes</taxon>
        <taxon>Propionibacteriales</taxon>
        <taxon>Nocardioidaceae</taxon>
        <taxon>Nocardioides</taxon>
    </lineage>
</organism>
<dbReference type="EMBL" id="BAABKN010000015">
    <property type="protein sequence ID" value="GAA4741131.1"/>
    <property type="molecule type" value="Genomic_DNA"/>
</dbReference>
<keyword evidence="1" id="KW-0472">Membrane</keyword>
<keyword evidence="1" id="KW-1133">Transmembrane helix</keyword>
<feature type="transmembrane region" description="Helical" evidence="1">
    <location>
        <begin position="128"/>
        <end position="148"/>
    </location>
</feature>
<keyword evidence="3" id="KW-1185">Reference proteome</keyword>
<evidence type="ECO:0000313" key="2">
    <source>
        <dbReference type="EMBL" id="GAA4741131.1"/>
    </source>
</evidence>
<feature type="transmembrane region" description="Helical" evidence="1">
    <location>
        <begin position="155"/>
        <end position="174"/>
    </location>
</feature>
<proteinExistence type="predicted"/>
<dbReference type="RefSeq" id="WP_345527325.1">
    <property type="nucleotide sequence ID" value="NZ_BAABKN010000015.1"/>
</dbReference>
<feature type="transmembrane region" description="Helical" evidence="1">
    <location>
        <begin position="15"/>
        <end position="38"/>
    </location>
</feature>
<feature type="transmembrane region" description="Helical" evidence="1">
    <location>
        <begin position="70"/>
        <end position="90"/>
    </location>
</feature>
<comment type="caution">
    <text evidence="2">The sequence shown here is derived from an EMBL/GenBank/DDBJ whole genome shotgun (WGS) entry which is preliminary data.</text>
</comment>
<evidence type="ECO:0000313" key="3">
    <source>
        <dbReference type="Proteomes" id="UP001499882"/>
    </source>
</evidence>
<dbReference type="Proteomes" id="UP001499882">
    <property type="component" value="Unassembled WGS sequence"/>
</dbReference>
<gene>
    <name evidence="2" type="ORF">GCM10023350_27120</name>
</gene>
<reference evidence="3" key="1">
    <citation type="journal article" date="2019" name="Int. J. Syst. Evol. Microbiol.">
        <title>The Global Catalogue of Microorganisms (GCM) 10K type strain sequencing project: providing services to taxonomists for standard genome sequencing and annotation.</title>
        <authorList>
            <consortium name="The Broad Institute Genomics Platform"/>
            <consortium name="The Broad Institute Genome Sequencing Center for Infectious Disease"/>
            <person name="Wu L."/>
            <person name="Ma J."/>
        </authorList>
    </citation>
    <scope>NUCLEOTIDE SEQUENCE [LARGE SCALE GENOMIC DNA]</scope>
    <source>
        <strain evidence="3">JCM 18532</strain>
    </source>
</reference>
<feature type="transmembrane region" description="Helical" evidence="1">
    <location>
        <begin position="102"/>
        <end position="122"/>
    </location>
</feature>
<accession>A0ABP8YYF9</accession>
<sequence>MSDEGAEPSRSWERWLTLATTFIAPVTFVTALLFYFGYVSSRAQYSYFGVDVDTLGMGTREFVMRSPQGILVPALLVILLAAATAGGMAVFRSGRVGRRATLATAATGGLLLVVGLVLVFAYSVIGGWAGYALLTPLVLATGAGLASLAGRPLGLPLAVVALLVVFIVVSTFWATATLAQWTGRGIARHTAQNLGDLPAVVLDTPERLYLRDGVTTEKTLAPTEGAEPEKGQTFRYRYYGLRLLVQAGDRMFLVPDRWTPSNSTLVFDLDDVRVKFRFVDQPP</sequence>
<protein>
    <recommendedName>
        <fullName evidence="4">DUF3592 domain-containing protein</fullName>
    </recommendedName>
</protein>
<evidence type="ECO:0000256" key="1">
    <source>
        <dbReference type="SAM" id="Phobius"/>
    </source>
</evidence>
<name>A0ABP8YYF9_9ACTN</name>
<keyword evidence="1" id="KW-0812">Transmembrane</keyword>
<evidence type="ECO:0008006" key="4">
    <source>
        <dbReference type="Google" id="ProtNLM"/>
    </source>
</evidence>